<feature type="compositionally biased region" description="Low complexity" evidence="10">
    <location>
        <begin position="255"/>
        <end position="275"/>
    </location>
</feature>
<dbReference type="Proteomes" id="UP000515146">
    <property type="component" value="Unplaced"/>
</dbReference>
<dbReference type="PANTHER" id="PTHR10739">
    <property type="entry name" value="CYTIDYLYLTRANSFERASE"/>
    <property type="match status" value="1"/>
</dbReference>
<dbReference type="InterPro" id="IPR014729">
    <property type="entry name" value="Rossmann-like_a/b/a_fold"/>
</dbReference>
<reference evidence="13" key="1">
    <citation type="submission" date="2025-08" db="UniProtKB">
        <authorList>
            <consortium name="RefSeq"/>
        </authorList>
    </citation>
    <scope>IDENTIFICATION</scope>
    <source>
        <strain evidence="13">Airmid</strain>
    </source>
</reference>
<evidence type="ECO:0000256" key="8">
    <source>
        <dbReference type="ARBA" id="ARBA00025706"/>
    </source>
</evidence>
<keyword evidence="4" id="KW-0548">Nucleotidyltransferase</keyword>
<comment type="pathway">
    <text evidence="8">Phospholipid metabolism; phosphatidylcholine biosynthesis; phosphatidylcholine from phosphocholine: step 1/2.</text>
</comment>
<dbReference type="UniPathway" id="UPA00753">
    <property type="reaction ID" value="UER00739"/>
</dbReference>
<evidence type="ECO:0000256" key="2">
    <source>
        <dbReference type="ARBA" id="ARBA00022516"/>
    </source>
</evidence>
<organism evidence="12 13">
    <name type="scientific">Dermatophagoides pteronyssinus</name>
    <name type="common">European house dust mite</name>
    <dbReference type="NCBI Taxonomy" id="6956"/>
    <lineage>
        <taxon>Eukaryota</taxon>
        <taxon>Metazoa</taxon>
        <taxon>Ecdysozoa</taxon>
        <taxon>Arthropoda</taxon>
        <taxon>Chelicerata</taxon>
        <taxon>Arachnida</taxon>
        <taxon>Acari</taxon>
        <taxon>Acariformes</taxon>
        <taxon>Sarcoptiformes</taxon>
        <taxon>Astigmata</taxon>
        <taxon>Psoroptidia</taxon>
        <taxon>Analgoidea</taxon>
        <taxon>Pyroglyphidae</taxon>
        <taxon>Dermatophagoidinae</taxon>
        <taxon>Dermatophagoides</taxon>
    </lineage>
</organism>
<dbReference type="InterPro" id="IPR041723">
    <property type="entry name" value="CCT"/>
</dbReference>
<feature type="compositionally biased region" description="Low complexity" evidence="10">
    <location>
        <begin position="219"/>
        <end position="246"/>
    </location>
</feature>
<dbReference type="AlphaFoldDB" id="A0A6P6XY20"/>
<evidence type="ECO:0000256" key="4">
    <source>
        <dbReference type="ARBA" id="ARBA00022695"/>
    </source>
</evidence>
<evidence type="ECO:0000256" key="7">
    <source>
        <dbReference type="ARBA" id="ARBA00023264"/>
    </source>
</evidence>
<dbReference type="CDD" id="cd02174">
    <property type="entry name" value="CCT"/>
    <property type="match status" value="1"/>
</dbReference>
<dbReference type="Pfam" id="PF01467">
    <property type="entry name" value="CTP_transf_like"/>
    <property type="match status" value="1"/>
</dbReference>
<keyword evidence="2" id="KW-0444">Lipid biosynthesis</keyword>
<dbReference type="OrthoDB" id="17102at2759"/>
<keyword evidence="5" id="KW-0443">Lipid metabolism</keyword>
<dbReference type="GO" id="GO:0031210">
    <property type="term" value="F:phosphatidylcholine binding"/>
    <property type="evidence" value="ECO:0007669"/>
    <property type="project" value="TreeGrafter"/>
</dbReference>
<dbReference type="SUPFAM" id="SSF52374">
    <property type="entry name" value="Nucleotidylyl transferase"/>
    <property type="match status" value="1"/>
</dbReference>
<name>A0A6P6XY20_DERPT</name>
<keyword evidence="6" id="KW-0594">Phospholipid biosynthesis</keyword>
<dbReference type="InParanoid" id="A0A6P6XY20"/>
<gene>
    <name evidence="13" type="primary">LOC113792348</name>
</gene>
<dbReference type="PANTHER" id="PTHR10739:SF13">
    <property type="entry name" value="CHOLINE-PHOSPHATE CYTIDYLYLTRANSFERASE"/>
    <property type="match status" value="1"/>
</dbReference>
<dbReference type="InterPro" id="IPR045049">
    <property type="entry name" value="Pcy1-like"/>
</dbReference>
<evidence type="ECO:0000256" key="3">
    <source>
        <dbReference type="ARBA" id="ARBA00022679"/>
    </source>
</evidence>
<evidence type="ECO:0000256" key="1">
    <source>
        <dbReference type="ARBA" id="ARBA00010101"/>
    </source>
</evidence>
<dbReference type="EC" id="2.7.7.15" evidence="9"/>
<keyword evidence="12" id="KW-1185">Reference proteome</keyword>
<evidence type="ECO:0000313" key="13">
    <source>
        <dbReference type="RefSeq" id="XP_027198058.1"/>
    </source>
</evidence>
<keyword evidence="3" id="KW-0808">Transferase</keyword>
<dbReference type="NCBIfam" id="TIGR00125">
    <property type="entry name" value="cyt_tran_rel"/>
    <property type="match status" value="1"/>
</dbReference>
<evidence type="ECO:0000256" key="5">
    <source>
        <dbReference type="ARBA" id="ARBA00023098"/>
    </source>
</evidence>
<accession>A0A6P6XY20</accession>
<evidence type="ECO:0000256" key="6">
    <source>
        <dbReference type="ARBA" id="ARBA00023209"/>
    </source>
</evidence>
<evidence type="ECO:0000256" key="9">
    <source>
        <dbReference type="ARBA" id="ARBA00026101"/>
    </source>
</evidence>
<feature type="region of interest" description="Disordered" evidence="10">
    <location>
        <begin position="208"/>
        <end position="275"/>
    </location>
</feature>
<evidence type="ECO:0000256" key="10">
    <source>
        <dbReference type="SAM" id="MobiDB-lite"/>
    </source>
</evidence>
<comment type="similarity">
    <text evidence="1">Belongs to the cytidylyltransferase family.</text>
</comment>
<protein>
    <recommendedName>
        <fullName evidence="9">choline-phosphate cytidylyltransferase</fullName>
        <ecNumber evidence="9">2.7.7.15</ecNumber>
    </recommendedName>
</protein>
<dbReference type="KEGG" id="dpte:113792348"/>
<dbReference type="Gene3D" id="3.40.50.620">
    <property type="entry name" value="HUPs"/>
    <property type="match status" value="1"/>
</dbReference>
<dbReference type="InterPro" id="IPR004821">
    <property type="entry name" value="Cyt_trans-like"/>
</dbReference>
<keyword evidence="7" id="KW-1208">Phospholipid metabolism</keyword>
<dbReference type="RefSeq" id="XP_027198058.1">
    <property type="nucleotide sequence ID" value="XM_027342257.1"/>
</dbReference>
<evidence type="ECO:0000259" key="11">
    <source>
        <dbReference type="Pfam" id="PF01467"/>
    </source>
</evidence>
<sequence>MADAPAVRVFADGIYDLLHLGHMRQLEQAKHLFPNVYLIVGVCSDEDTHKYKGLTVQTLEERVETLRHIKWVDEVVAGSPWIVTREFVNKYKIDYVAHDDAPYVSAGSDDVYKWLKDEGLFLATRRTEGVSTTDIILRILRNYNDFVYRSLKRGVSPKELNINAVTANTIQLQTVLKKWRASASLGLKRATQARRPVGSGFDAHVDSVRDTVHGHRRSTSATRRASRCSRTQCCKSRSSSTAARQTRPPRSKNQSPPRAAAPPSSAPSAPCSRRA</sequence>
<feature type="domain" description="Cytidyltransferase-like" evidence="11">
    <location>
        <begin position="10"/>
        <end position="136"/>
    </location>
</feature>
<dbReference type="GO" id="GO:0004105">
    <property type="term" value="F:choline-phosphate cytidylyltransferase activity"/>
    <property type="evidence" value="ECO:0007669"/>
    <property type="project" value="UniProtKB-EC"/>
</dbReference>
<proteinExistence type="inferred from homology"/>
<evidence type="ECO:0000313" key="12">
    <source>
        <dbReference type="Proteomes" id="UP000515146"/>
    </source>
</evidence>